<dbReference type="Pfam" id="PF01774">
    <property type="entry name" value="UreD"/>
    <property type="match status" value="1"/>
</dbReference>
<gene>
    <name evidence="2" type="primary">ureD</name>
    <name evidence="3" type="ORF">GQ466_06880</name>
</gene>
<organism evidence="3 4">
    <name type="scientific">Actinomadura rayongensis</name>
    <dbReference type="NCBI Taxonomy" id="1429076"/>
    <lineage>
        <taxon>Bacteria</taxon>
        <taxon>Bacillati</taxon>
        <taxon>Actinomycetota</taxon>
        <taxon>Actinomycetes</taxon>
        <taxon>Streptosporangiales</taxon>
        <taxon>Thermomonosporaceae</taxon>
        <taxon>Actinomadura</taxon>
    </lineage>
</organism>
<keyword evidence="2" id="KW-0963">Cytoplasm</keyword>
<accession>A0A6I4W9K7</accession>
<comment type="caution">
    <text evidence="3">The sequence shown here is derived from an EMBL/GenBank/DDBJ whole genome shotgun (WGS) entry which is preliminary data.</text>
</comment>
<dbReference type="InterPro" id="IPR002669">
    <property type="entry name" value="UreD"/>
</dbReference>
<comment type="similarity">
    <text evidence="2">Belongs to the UreD family.</text>
</comment>
<keyword evidence="1 2" id="KW-0143">Chaperone</keyword>
<evidence type="ECO:0000256" key="2">
    <source>
        <dbReference type="HAMAP-Rule" id="MF_01384"/>
    </source>
</evidence>
<sequence>MTRGYAPRAAVTAEADASGRTRLTRLRSDGPLAVRATPDAVYLVGAAASPLGGDDLKLDLTVGPGAVLAIRSSATTLALPGAGESHMTVHASVGAAGRLDYAPEPTVAARGCRHRATAVVDLAADATLRWREELILGRHGEAPGRHMSRFDVTCNGRPLLRHELILDDPAVYNSAAVLAGARTVGSILLVDSNLRREPHTEDGLAVLPLAEPAVLITATAPDSTLLRRRLHTGETIARTQTPPDTPAPTLATIAAHPG</sequence>
<evidence type="ECO:0000313" key="3">
    <source>
        <dbReference type="EMBL" id="MXQ63754.1"/>
    </source>
</evidence>
<dbReference type="EMBL" id="WUTW01000001">
    <property type="protein sequence ID" value="MXQ63754.1"/>
    <property type="molecule type" value="Genomic_DNA"/>
</dbReference>
<evidence type="ECO:0000313" key="4">
    <source>
        <dbReference type="Proteomes" id="UP000431901"/>
    </source>
</evidence>
<dbReference type="RefSeq" id="WP_161101867.1">
    <property type="nucleotide sequence ID" value="NZ_JBHLYI010000005.1"/>
</dbReference>
<dbReference type="AlphaFoldDB" id="A0A6I4W9K7"/>
<comment type="subcellular location">
    <subcellularLocation>
        <location evidence="2">Cytoplasm</location>
    </subcellularLocation>
</comment>
<keyword evidence="2" id="KW-0996">Nickel insertion</keyword>
<name>A0A6I4W9K7_9ACTN</name>
<reference evidence="3 4" key="1">
    <citation type="submission" date="2019-12" db="EMBL/GenBank/DDBJ databases">
        <title>Nocardia macrotermitis sp. nov. and Nocardia aurantia sp. nov., isolated from the gut of the fungus growing-termite Macrotermes natalensis.</title>
        <authorList>
            <person name="Christine B."/>
            <person name="Rene B."/>
        </authorList>
    </citation>
    <scope>NUCLEOTIDE SEQUENCE [LARGE SCALE GENOMIC DNA]</scope>
    <source>
        <strain evidence="3 4">DSM 102126</strain>
    </source>
</reference>
<dbReference type="OrthoDB" id="8677206at2"/>
<dbReference type="HAMAP" id="MF_01384">
    <property type="entry name" value="UreD"/>
    <property type="match status" value="1"/>
</dbReference>
<keyword evidence="4" id="KW-1185">Reference proteome</keyword>
<dbReference type="Proteomes" id="UP000431901">
    <property type="component" value="Unassembled WGS sequence"/>
</dbReference>
<dbReference type="GO" id="GO:0016151">
    <property type="term" value="F:nickel cation binding"/>
    <property type="evidence" value="ECO:0007669"/>
    <property type="project" value="UniProtKB-UniRule"/>
</dbReference>
<comment type="function">
    <text evidence="2">Required for maturation of urease via the functional incorporation of the urease nickel metallocenter.</text>
</comment>
<evidence type="ECO:0000256" key="1">
    <source>
        <dbReference type="ARBA" id="ARBA00023186"/>
    </source>
</evidence>
<protein>
    <recommendedName>
        <fullName evidence="2">Urease accessory protein UreD</fullName>
    </recommendedName>
</protein>
<dbReference type="GO" id="GO:0005737">
    <property type="term" value="C:cytoplasm"/>
    <property type="evidence" value="ECO:0007669"/>
    <property type="project" value="UniProtKB-SubCell"/>
</dbReference>
<proteinExistence type="inferred from homology"/>
<comment type="subunit">
    <text evidence="2">UreD, UreF and UreG form a complex that acts as a GTP-hydrolysis-dependent molecular chaperone, activating the urease apoprotein by helping to assemble the nickel containing metallocenter of UreC. The UreE protein probably delivers the nickel.</text>
</comment>